<dbReference type="HOGENOM" id="CLU_1974470_0_0_1"/>
<evidence type="ECO:0000313" key="3">
    <source>
        <dbReference type="Proteomes" id="UP000011115"/>
    </source>
</evidence>
<organism evidence="2 3">
    <name type="scientific">Solanum tuberosum</name>
    <name type="common">Potato</name>
    <dbReference type="NCBI Taxonomy" id="4113"/>
    <lineage>
        <taxon>Eukaryota</taxon>
        <taxon>Viridiplantae</taxon>
        <taxon>Streptophyta</taxon>
        <taxon>Embryophyta</taxon>
        <taxon>Tracheophyta</taxon>
        <taxon>Spermatophyta</taxon>
        <taxon>Magnoliopsida</taxon>
        <taxon>eudicotyledons</taxon>
        <taxon>Gunneridae</taxon>
        <taxon>Pentapetalae</taxon>
        <taxon>asterids</taxon>
        <taxon>lamiids</taxon>
        <taxon>Solanales</taxon>
        <taxon>Solanaceae</taxon>
        <taxon>Solanoideae</taxon>
        <taxon>Solaneae</taxon>
        <taxon>Solanum</taxon>
    </lineage>
</organism>
<sequence>MPPRRANTRNANARNSNTVPLVPDHRVSNAEFQNTIQPFAQSMNNKNNQQVDGDKLREISKVRGSCQQPPPELSQKFSQVLTHGRTYGPYVRFRFSVFESRLDWFPVSSSATSVVSPHSSRTSDMLI</sequence>
<keyword evidence="3" id="KW-1185">Reference proteome</keyword>
<protein>
    <submittedName>
        <fullName evidence="2">Uncharacterized protein</fullName>
    </submittedName>
</protein>
<name>M1DBT8_SOLTU</name>
<dbReference type="Gramene" id="PGSC0003DMT400086464">
    <property type="protein sequence ID" value="PGSC0003DMT400086464"/>
    <property type="gene ID" value="PGSC0003DMG400036035"/>
</dbReference>
<dbReference type="Proteomes" id="UP000011115">
    <property type="component" value="Unassembled WGS sequence"/>
</dbReference>
<feature type="region of interest" description="Disordered" evidence="1">
    <location>
        <begin position="1"/>
        <end position="22"/>
    </location>
</feature>
<accession>M1DBT8</accession>
<dbReference type="AlphaFoldDB" id="M1DBT8"/>
<reference evidence="2" key="2">
    <citation type="submission" date="2015-06" db="UniProtKB">
        <authorList>
            <consortium name="EnsemblPlants"/>
        </authorList>
    </citation>
    <scope>IDENTIFICATION</scope>
    <source>
        <strain evidence="2">DM1-3 516 R44</strain>
    </source>
</reference>
<evidence type="ECO:0000256" key="1">
    <source>
        <dbReference type="SAM" id="MobiDB-lite"/>
    </source>
</evidence>
<evidence type="ECO:0000313" key="2">
    <source>
        <dbReference type="EnsemblPlants" id="PGSC0003DMT400086464"/>
    </source>
</evidence>
<dbReference type="InParanoid" id="M1DBT8"/>
<dbReference type="PaxDb" id="4113-PGSC0003DMT400086464"/>
<proteinExistence type="predicted"/>
<reference evidence="3" key="1">
    <citation type="journal article" date="2011" name="Nature">
        <title>Genome sequence and analysis of the tuber crop potato.</title>
        <authorList>
            <consortium name="The Potato Genome Sequencing Consortium"/>
        </authorList>
    </citation>
    <scope>NUCLEOTIDE SEQUENCE [LARGE SCALE GENOMIC DNA]</scope>
    <source>
        <strain evidence="3">cv. DM1-3 516 R44</strain>
    </source>
</reference>
<feature type="compositionally biased region" description="Low complexity" evidence="1">
    <location>
        <begin position="1"/>
        <end position="15"/>
    </location>
</feature>
<dbReference type="EnsemblPlants" id="PGSC0003DMT400086464">
    <property type="protein sequence ID" value="PGSC0003DMT400086464"/>
    <property type="gene ID" value="PGSC0003DMG400036035"/>
</dbReference>